<keyword evidence="8" id="KW-0969">Cilium</keyword>
<evidence type="ECO:0000313" key="14">
    <source>
        <dbReference type="Ensembl" id="ENSBTAP00000064787.3"/>
    </source>
</evidence>
<feature type="domain" description="Dynein attachment factor N-terminal" evidence="13">
    <location>
        <begin position="133"/>
        <end position="200"/>
    </location>
</feature>
<evidence type="ECO:0000259" key="12">
    <source>
        <dbReference type="Pfam" id="PF13877"/>
    </source>
</evidence>
<dbReference type="GO" id="GO:0036159">
    <property type="term" value="P:inner dynein arm assembly"/>
    <property type="evidence" value="ECO:0000318"/>
    <property type="project" value="GO_Central"/>
</dbReference>
<dbReference type="AlphaFoldDB" id="A0A3Q1M4P2"/>
<evidence type="ECO:0000259" key="13">
    <source>
        <dbReference type="Pfam" id="PF15867"/>
    </source>
</evidence>
<evidence type="ECO:0000256" key="6">
    <source>
        <dbReference type="ARBA" id="ARBA00022794"/>
    </source>
</evidence>
<evidence type="ECO:0000256" key="10">
    <source>
        <dbReference type="ARBA" id="ARBA00049986"/>
    </source>
</evidence>
<comment type="similarity">
    <text evidence="10">Belongs to the DNAAF19/PR46b family.</text>
</comment>
<dbReference type="GO" id="GO:0005576">
    <property type="term" value="C:extracellular region"/>
    <property type="evidence" value="ECO:0007669"/>
    <property type="project" value="GOC"/>
</dbReference>
<dbReference type="InterPro" id="IPR025986">
    <property type="entry name" value="RPAP3-like_C"/>
</dbReference>
<sequence>MRKLQKYIDRTKEVAQVPRDLCFSLALDRGICKPESLSPFLCRVCLISCSIIASGFGWKVSFLLKRHLRMGASLVAQMVKNLPAVWETRVGSLDGEHNTGEGNGNPLQYSCLENSMDRAAFSSAGAMKRNDVINFKALEKELQAALIADEKYKRENAAKLRAVEQKVASYEEFRGIVLASHLKPLEQKDKMGGKRPVPWNCHTSQGRPFQDESNELSLEKTLFQPETSAEFYRDWRRHLRSGPERYEALLQLGGPKLGRLFQMDVGFGLLGEMLVALADHVRPADCRAVLGILHSLASTGRFTLNLSLMSRAERESCRALFQKLQAMGTPSSEGQGLGEQPGGLQEEEGLLQELLMLYHVD</sequence>
<dbReference type="Proteomes" id="UP000009136">
    <property type="component" value="Chromosome 19"/>
</dbReference>
<comment type="subcellular location">
    <subcellularLocation>
        <location evidence="2">Cell projection</location>
        <location evidence="2">Cilium</location>
        <location evidence="2">Flagellum</location>
    </subcellularLocation>
    <subcellularLocation>
        <location evidence="3">Cytoplasm</location>
    </subcellularLocation>
</comment>
<evidence type="ECO:0000256" key="9">
    <source>
        <dbReference type="ARBA" id="ARBA00023273"/>
    </source>
</evidence>
<dbReference type="InParanoid" id="A0A3Q1M4P2"/>
<dbReference type="STRING" id="9913.ENSBTAP00000064787"/>
<gene>
    <name evidence="14" type="primary">CCDC103</name>
</gene>
<dbReference type="VEuPathDB" id="HostDB:ENSBTAG00000049540"/>
<dbReference type="Pfam" id="PF15867">
    <property type="entry name" value="Dynein_attach_N"/>
    <property type="match status" value="1"/>
</dbReference>
<evidence type="ECO:0000256" key="8">
    <source>
        <dbReference type="ARBA" id="ARBA00023069"/>
    </source>
</evidence>
<dbReference type="PANTHER" id="PTHR28572:SF1">
    <property type="entry name" value="COILED-COIL DOMAIN-CONTAINING PROTEIN 103"/>
    <property type="match status" value="1"/>
</dbReference>
<reference evidence="14" key="3">
    <citation type="submission" date="2025-09" db="UniProtKB">
        <authorList>
            <consortium name="Ensembl"/>
        </authorList>
    </citation>
    <scope>IDENTIFICATION</scope>
    <source>
        <strain evidence="14">Hereford</strain>
    </source>
</reference>
<dbReference type="GO" id="GO:0003351">
    <property type="term" value="P:epithelial cilium movement involved in extracellular fluid movement"/>
    <property type="evidence" value="ECO:0000318"/>
    <property type="project" value="GO_Central"/>
</dbReference>
<dbReference type="GO" id="GO:0031514">
    <property type="term" value="C:motile cilium"/>
    <property type="evidence" value="ECO:0007669"/>
    <property type="project" value="UniProtKB-SubCell"/>
</dbReference>
<organism evidence="14 15">
    <name type="scientific">Bos taurus</name>
    <name type="common">Bovine</name>
    <dbReference type="NCBI Taxonomy" id="9913"/>
    <lineage>
        <taxon>Eukaryota</taxon>
        <taxon>Metazoa</taxon>
        <taxon>Chordata</taxon>
        <taxon>Craniata</taxon>
        <taxon>Vertebrata</taxon>
        <taxon>Euteleostomi</taxon>
        <taxon>Mammalia</taxon>
        <taxon>Eutheria</taxon>
        <taxon>Laurasiatheria</taxon>
        <taxon>Artiodactyla</taxon>
        <taxon>Ruminantia</taxon>
        <taxon>Pecora</taxon>
        <taxon>Bovidae</taxon>
        <taxon>Bovinae</taxon>
        <taxon>Bos</taxon>
    </lineage>
</organism>
<evidence type="ECO:0000256" key="3">
    <source>
        <dbReference type="ARBA" id="ARBA00004496"/>
    </source>
</evidence>
<evidence type="ECO:0000256" key="2">
    <source>
        <dbReference type="ARBA" id="ARBA00004230"/>
    </source>
</evidence>
<dbReference type="GO" id="GO:0007368">
    <property type="term" value="P:determination of left/right symmetry"/>
    <property type="evidence" value="ECO:0000318"/>
    <property type="project" value="GO_Central"/>
</dbReference>
<dbReference type="OrthoDB" id="447931at2759"/>
<dbReference type="PaxDb" id="9913-ENSBTAP00000017990"/>
<feature type="domain" description="RNA-polymerase II-associated protein 3-like C-terminal" evidence="12">
    <location>
        <begin position="224"/>
        <end position="314"/>
    </location>
</feature>
<keyword evidence="7" id="KW-0282">Flagellum</keyword>
<protein>
    <submittedName>
        <fullName evidence="14">Coiled-coil domain containing 103</fullName>
    </submittedName>
    <submittedName>
        <fullName evidence="14">Dynein axonemal assembly factor 19</fullName>
    </submittedName>
</protein>
<reference evidence="14" key="2">
    <citation type="submission" date="2025-08" db="UniProtKB">
        <authorList>
            <consortium name="Ensembl"/>
        </authorList>
    </citation>
    <scope>IDENTIFICATION</scope>
    <source>
        <strain evidence="14">Hereford</strain>
    </source>
</reference>
<feature type="region of interest" description="Disordered" evidence="11">
    <location>
        <begin position="189"/>
        <end position="210"/>
    </location>
</feature>
<keyword evidence="15" id="KW-1185">Reference proteome</keyword>
<keyword evidence="6" id="KW-0970">Cilium biogenesis/degradation</keyword>
<keyword evidence="9" id="KW-0966">Cell projection</keyword>
<evidence type="ECO:0000256" key="4">
    <source>
        <dbReference type="ARBA" id="ARBA00011738"/>
    </source>
</evidence>
<evidence type="ECO:0000313" key="15">
    <source>
        <dbReference type="Proteomes" id="UP000009136"/>
    </source>
</evidence>
<comment type="subunit">
    <text evidence="4">Homodimer.</text>
</comment>
<dbReference type="Pfam" id="PF13877">
    <property type="entry name" value="RPAP3_C"/>
    <property type="match status" value="1"/>
</dbReference>
<proteinExistence type="inferred from homology"/>
<dbReference type="Bgee" id="ENSBTAG00000049540">
    <property type="expression patterns" value="Expressed in pons and 66 other cell types or tissues"/>
</dbReference>
<evidence type="ECO:0000256" key="11">
    <source>
        <dbReference type="SAM" id="MobiDB-lite"/>
    </source>
</evidence>
<evidence type="ECO:0000256" key="1">
    <source>
        <dbReference type="ARBA" id="ARBA00004048"/>
    </source>
</evidence>
<accession>A0A3Q1M4P2</accession>
<dbReference type="Ensembl" id="ENSBTAT00000086723.3">
    <property type="protein sequence ID" value="ENSBTAP00000064787.3"/>
    <property type="gene ID" value="ENSBTAG00000049540.3"/>
</dbReference>
<name>A0A3Q1M4P2_BOVIN</name>
<evidence type="ECO:0000256" key="5">
    <source>
        <dbReference type="ARBA" id="ARBA00022490"/>
    </source>
</evidence>
<evidence type="ECO:0000256" key="7">
    <source>
        <dbReference type="ARBA" id="ARBA00022846"/>
    </source>
</evidence>
<dbReference type="PANTHER" id="PTHR28572">
    <property type="entry name" value="COILED-COIL DOMAIN-CONTAINING PROTEIN 103"/>
    <property type="match status" value="1"/>
</dbReference>
<dbReference type="InterPro" id="IPR031733">
    <property type="entry name" value="Dynein_attach_N"/>
</dbReference>
<keyword evidence="5" id="KW-0963">Cytoplasm</keyword>
<dbReference type="FunCoup" id="A0A3Q1M4P2">
    <property type="interactions" value="145"/>
</dbReference>
<reference evidence="14" key="1">
    <citation type="submission" date="2018-03" db="EMBL/GenBank/DDBJ databases">
        <title>ARS-UCD1.2.</title>
        <authorList>
            <person name="Rosen B.D."/>
            <person name="Bickhart D.M."/>
            <person name="Koren S."/>
            <person name="Schnabel R.D."/>
            <person name="Hall R."/>
            <person name="Zimin A."/>
            <person name="Dreischer C."/>
            <person name="Schultheiss S."/>
            <person name="Schroeder S.G."/>
            <person name="Elsik C.G."/>
            <person name="Couldrey C."/>
            <person name="Liu G.E."/>
            <person name="Van Tassell C.P."/>
            <person name="Phillippy A.M."/>
            <person name="Smith T.P.L."/>
            <person name="Medrano J.F."/>
        </authorList>
    </citation>
    <scope>NUCLEOTIDE SEQUENCE [LARGE SCALE GENOMIC DNA]</scope>
    <source>
        <strain evidence="14">Hereford</strain>
    </source>
</reference>
<comment type="function">
    <text evidence="1">Dynein-attachment factor required for cilia motility.</text>
</comment>
<dbReference type="InterPro" id="IPR042422">
    <property type="entry name" value="CC103"/>
</dbReference>
<dbReference type="GeneTree" id="ENSGT00390000004038"/>
<dbReference type="GO" id="GO:0036157">
    <property type="term" value="C:outer dynein arm"/>
    <property type="evidence" value="ECO:0007669"/>
    <property type="project" value="InterPro"/>
</dbReference>